<dbReference type="EMBL" id="MVBM01000015">
    <property type="protein sequence ID" value="OOK63794.1"/>
    <property type="molecule type" value="Genomic_DNA"/>
</dbReference>
<gene>
    <name evidence="1" type="ORF">BZL30_9382</name>
</gene>
<comment type="caution">
    <text evidence="1">The sequence shown here is derived from an EMBL/GenBank/DDBJ whole genome shotgun (WGS) entry which is preliminary data.</text>
</comment>
<dbReference type="SUPFAM" id="SSF56801">
    <property type="entry name" value="Acetyl-CoA synthetase-like"/>
    <property type="match status" value="1"/>
</dbReference>
<dbReference type="Proteomes" id="UP000189229">
    <property type="component" value="Unassembled WGS sequence"/>
</dbReference>
<evidence type="ECO:0000313" key="1">
    <source>
        <dbReference type="EMBL" id="OOK63794.1"/>
    </source>
</evidence>
<reference evidence="1 2" key="1">
    <citation type="submission" date="2017-02" db="EMBL/GenBank/DDBJ databases">
        <title>Complete genome sequences of Mycobacterium kansasii strains isolated from rhesus macaques.</title>
        <authorList>
            <person name="Panda A."/>
            <person name="Nagaraj S."/>
            <person name="Zhao X."/>
            <person name="Tettelin H."/>
            <person name="Detolla L.J."/>
        </authorList>
    </citation>
    <scope>NUCLEOTIDE SEQUENCE [LARGE SCALE GENOMIC DNA]</scope>
    <source>
        <strain evidence="1 2">11-3813</strain>
    </source>
</reference>
<accession>A0A1V3W9W9</accession>
<name>A0A1V3W9W9_MYCKA</name>
<dbReference type="AlphaFoldDB" id="A0A1V3W9W9"/>
<evidence type="ECO:0000313" key="2">
    <source>
        <dbReference type="Proteomes" id="UP000189229"/>
    </source>
</evidence>
<organism evidence="1 2">
    <name type="scientific">Mycobacterium kansasii</name>
    <dbReference type="NCBI Taxonomy" id="1768"/>
    <lineage>
        <taxon>Bacteria</taxon>
        <taxon>Bacillati</taxon>
        <taxon>Actinomycetota</taxon>
        <taxon>Actinomycetes</taxon>
        <taxon>Mycobacteriales</taxon>
        <taxon>Mycobacteriaceae</taxon>
        <taxon>Mycobacterium</taxon>
    </lineage>
</organism>
<protein>
    <submittedName>
        <fullName evidence="1">AMP-binding enzyme family protein</fullName>
    </submittedName>
</protein>
<sequence length="50" mass="5806">MSSGDVGYLDQNGRLFVVGRDDEMIVSAARTSTRSRWRKRWRHPEVAEAR</sequence>
<proteinExistence type="predicted"/>